<dbReference type="OrthoDB" id="6511194at2759"/>
<protein>
    <submittedName>
        <fullName evidence="2">Expressed protein</fullName>
    </submittedName>
</protein>
<feature type="compositionally biased region" description="Polar residues" evidence="1">
    <location>
        <begin position="97"/>
        <end position="128"/>
    </location>
</feature>
<feature type="region of interest" description="Disordered" evidence="1">
    <location>
        <begin position="150"/>
        <end position="195"/>
    </location>
</feature>
<dbReference type="RefSeq" id="XP_024512206.1">
    <property type="nucleotide sequence ID" value="XM_024656522.1"/>
</dbReference>
<dbReference type="EMBL" id="AE017342">
    <property type="protein sequence ID" value="AAW41705.2"/>
    <property type="molecule type" value="Genomic_DNA"/>
</dbReference>
<dbReference type="GeneID" id="3255887"/>
<evidence type="ECO:0000313" key="2">
    <source>
        <dbReference type="EMBL" id="AAW41705.2"/>
    </source>
</evidence>
<reference evidence="2 3" key="1">
    <citation type="journal article" date="2005" name="Science">
        <title>The genome of the basidiomycetous yeast and human pathogen Cryptococcus neoformans.</title>
        <authorList>
            <person name="Loftus B.J."/>
            <person name="Fung E."/>
            <person name="Roncaglia P."/>
            <person name="Rowley D."/>
            <person name="Amedeo P."/>
            <person name="Bruno D."/>
            <person name="Vamathevan J."/>
            <person name="Miranda M."/>
            <person name="Anderson I.J."/>
            <person name="Fraser J.A."/>
            <person name="Allen J.E."/>
            <person name="Bosdet I.E."/>
            <person name="Brent M.R."/>
            <person name="Chiu R."/>
            <person name="Doering T.L."/>
            <person name="Donlin M.J."/>
            <person name="D'Souza C.A."/>
            <person name="Fox D.S."/>
            <person name="Grinberg V."/>
            <person name="Fu J."/>
            <person name="Fukushima M."/>
            <person name="Haas B.J."/>
            <person name="Huang J.C."/>
            <person name="Janbon G."/>
            <person name="Jones S.J."/>
            <person name="Koo H.L."/>
            <person name="Krzywinski M.I."/>
            <person name="Kwon-Chung J.K."/>
            <person name="Lengeler K.B."/>
            <person name="Maiti R."/>
            <person name="Marra M.A."/>
            <person name="Marra R.E."/>
            <person name="Mathewson C.A."/>
            <person name="Mitchell T.G."/>
            <person name="Pertea M."/>
            <person name="Riggs F.R."/>
            <person name="Salzberg S.L."/>
            <person name="Schein J.E."/>
            <person name="Shvartsbeyn A."/>
            <person name="Shin H."/>
            <person name="Shumway M."/>
            <person name="Specht C.A."/>
            <person name="Suh B.B."/>
            <person name="Tenney A."/>
            <person name="Utterback T.R."/>
            <person name="Wickes B.L."/>
            <person name="Wortman J.R."/>
            <person name="Wye N.H."/>
            <person name="Kronstad J.W."/>
            <person name="Lodge J.K."/>
            <person name="Heitman J."/>
            <person name="Davis R.W."/>
            <person name="Fraser C.M."/>
            <person name="Hyman R.W."/>
        </authorList>
    </citation>
    <scope>NUCLEOTIDE SEQUENCE [LARGE SCALE GENOMIC DNA]</scope>
    <source>
        <strain evidence="3">JEC21 / ATCC MYA-565</strain>
    </source>
</reference>
<name>Q5KM84_CRYD1</name>
<feature type="compositionally biased region" description="Basic and acidic residues" evidence="1">
    <location>
        <begin position="14"/>
        <end position="25"/>
    </location>
</feature>
<dbReference type="PaxDb" id="214684-Q5KM84"/>
<dbReference type="PANTHER" id="PTHR35871:SF1">
    <property type="entry name" value="CXC1-LIKE CYSTEINE CLUSTER ASSOCIATED WITH KDZ TRANSPOSASES DOMAIN-CONTAINING PROTEIN"/>
    <property type="match status" value="1"/>
</dbReference>
<dbReference type="VEuPathDB" id="FungiDB:CNB02590"/>
<feature type="compositionally biased region" description="Low complexity" evidence="1">
    <location>
        <begin position="67"/>
        <end position="87"/>
    </location>
</feature>
<accession>Q55XQ5</accession>
<dbReference type="HOGENOM" id="CLU_1299654_0_0_1"/>
<dbReference type="STRING" id="214684.Q5KM84"/>
<dbReference type="KEGG" id="cne:CNB02590"/>
<keyword evidence="3" id="KW-1185">Reference proteome</keyword>
<dbReference type="AlphaFoldDB" id="Q5KM84"/>
<feature type="compositionally biased region" description="Acidic residues" evidence="1">
    <location>
        <begin position="169"/>
        <end position="190"/>
    </location>
</feature>
<feature type="compositionally biased region" description="Basic residues" evidence="1">
    <location>
        <begin position="1"/>
        <end position="12"/>
    </location>
</feature>
<dbReference type="eggNOG" id="ENOG502RT6R">
    <property type="taxonomic scope" value="Eukaryota"/>
</dbReference>
<dbReference type="PANTHER" id="PTHR35871">
    <property type="entry name" value="EXPRESSED PROTEIN"/>
    <property type="match status" value="1"/>
</dbReference>
<gene>
    <name evidence="2" type="ordered locus">CNB02590</name>
</gene>
<sequence length="460" mass="51142">MQGLKHATKNNSRRPADRTIRENAQKRRKKFVANGSSIKNFFHRSGSAGSRPAVGRPREEVASNFIPPISSTSSTSSTSPNSVHSPSDPQAPITHAFQESSLLPLLDNQTTSSPIPQSPTHSAQSNHVTVEASGSTSRFSSSAAAIPITNAMPFSPSGASEPGALSEREQDEDADYVEAGDSDEDEEIFEETTPGRDLSKVEVAEEMYDKIENLLKTSLGRGKPLNLARQHVKIYYQMQAVLTLIQRGWTKKDTSNHVALAIFPSIDVMASSQKPVVQATTLSAPCCLMSNSVRSSLSLLTTLRKYVRVTDAKDGVERIVYPEVFGAESTLTVHVTTVRRWLILVGYRYSRIKKRVYVDGHERDDVREYRIWFLDQMATYERYMTWYTPDSNGILQPHPPALRPGEKEIIAPFHDESSFHGYDMPIMAGPRMVTCPSGRKVMVVSSWYQILFSNQPAPSY</sequence>
<organism evidence="2 3">
    <name type="scientific">Cryptococcus deneoformans (strain JEC21 / ATCC MYA-565)</name>
    <name type="common">Cryptococcus neoformans var. neoformans serotype D</name>
    <dbReference type="NCBI Taxonomy" id="214684"/>
    <lineage>
        <taxon>Eukaryota</taxon>
        <taxon>Fungi</taxon>
        <taxon>Dikarya</taxon>
        <taxon>Basidiomycota</taxon>
        <taxon>Agaricomycotina</taxon>
        <taxon>Tremellomycetes</taxon>
        <taxon>Tremellales</taxon>
        <taxon>Cryptococcaceae</taxon>
        <taxon>Cryptococcus</taxon>
        <taxon>Cryptococcus neoformans species complex</taxon>
    </lineage>
</organism>
<evidence type="ECO:0000256" key="1">
    <source>
        <dbReference type="SAM" id="MobiDB-lite"/>
    </source>
</evidence>
<accession>Q5KM84</accession>
<dbReference type="InParanoid" id="Q5KM84"/>
<dbReference type="Proteomes" id="UP000002149">
    <property type="component" value="Chromosome 2"/>
</dbReference>
<feature type="region of interest" description="Disordered" evidence="1">
    <location>
        <begin position="1"/>
        <end position="138"/>
    </location>
</feature>
<proteinExistence type="predicted"/>
<evidence type="ECO:0000313" key="3">
    <source>
        <dbReference type="Proteomes" id="UP000002149"/>
    </source>
</evidence>